<proteinExistence type="predicted"/>
<accession>A0AAV9ZBP3</accession>
<reference evidence="2 3" key="1">
    <citation type="journal article" date="2024" name="J Genomics">
        <title>Draft genome sequencing and assembly of Favolaschia claudopus CIRM-BRFM 2984 isolated from oak limbs.</title>
        <authorList>
            <person name="Navarro D."/>
            <person name="Drula E."/>
            <person name="Chaduli D."/>
            <person name="Cazenave R."/>
            <person name="Ahrendt S."/>
            <person name="Wang J."/>
            <person name="Lipzen A."/>
            <person name="Daum C."/>
            <person name="Barry K."/>
            <person name="Grigoriev I.V."/>
            <person name="Favel A."/>
            <person name="Rosso M.N."/>
            <person name="Martin F."/>
        </authorList>
    </citation>
    <scope>NUCLEOTIDE SEQUENCE [LARGE SCALE GENOMIC DNA]</scope>
    <source>
        <strain evidence="2 3">CIRM-BRFM 2984</strain>
    </source>
</reference>
<feature type="compositionally biased region" description="Pro residues" evidence="1">
    <location>
        <begin position="84"/>
        <end position="97"/>
    </location>
</feature>
<protein>
    <submittedName>
        <fullName evidence="2">Uncharacterized protein</fullName>
    </submittedName>
</protein>
<dbReference type="AlphaFoldDB" id="A0AAV9ZBP3"/>
<comment type="caution">
    <text evidence="2">The sequence shown here is derived from an EMBL/GenBank/DDBJ whole genome shotgun (WGS) entry which is preliminary data.</text>
</comment>
<evidence type="ECO:0000313" key="2">
    <source>
        <dbReference type="EMBL" id="KAK6977453.1"/>
    </source>
</evidence>
<sequence length="214" mass="22521">MSAHSDDSRLTPSPFLIDYDAGVPVYLIPSRSPSHSPSPSLADPATLLPISESDSPPPYDSRSSASPSPATRSPAPLLPLAGPSTPPSTPPSPPPASTPSDTEGRTYAVRVGTEGEVFTDAAEARARFACLINAGHRPGLVVALSLERAIAWIESTPASENTREDIINALALYRADDSGSDGSDAISDQSPETEDLAAELDARIARDVWRHQEE</sequence>
<gene>
    <name evidence="2" type="ORF">R3P38DRAFT_3237200</name>
</gene>
<feature type="region of interest" description="Disordered" evidence="1">
    <location>
        <begin position="176"/>
        <end position="195"/>
    </location>
</feature>
<dbReference type="Proteomes" id="UP001362999">
    <property type="component" value="Unassembled WGS sequence"/>
</dbReference>
<feature type="compositionally biased region" description="Low complexity" evidence="1">
    <location>
        <begin position="49"/>
        <end position="83"/>
    </location>
</feature>
<feature type="region of interest" description="Disordered" evidence="1">
    <location>
        <begin position="26"/>
        <end position="103"/>
    </location>
</feature>
<name>A0AAV9ZBP3_9AGAR</name>
<feature type="compositionally biased region" description="Low complexity" evidence="1">
    <location>
        <begin position="29"/>
        <end position="40"/>
    </location>
</feature>
<evidence type="ECO:0000256" key="1">
    <source>
        <dbReference type="SAM" id="MobiDB-lite"/>
    </source>
</evidence>
<organism evidence="2 3">
    <name type="scientific">Favolaschia claudopus</name>
    <dbReference type="NCBI Taxonomy" id="2862362"/>
    <lineage>
        <taxon>Eukaryota</taxon>
        <taxon>Fungi</taxon>
        <taxon>Dikarya</taxon>
        <taxon>Basidiomycota</taxon>
        <taxon>Agaricomycotina</taxon>
        <taxon>Agaricomycetes</taxon>
        <taxon>Agaricomycetidae</taxon>
        <taxon>Agaricales</taxon>
        <taxon>Marasmiineae</taxon>
        <taxon>Mycenaceae</taxon>
        <taxon>Favolaschia</taxon>
    </lineage>
</organism>
<dbReference type="EMBL" id="JAWWNJ010000168">
    <property type="protein sequence ID" value="KAK6977453.1"/>
    <property type="molecule type" value="Genomic_DNA"/>
</dbReference>
<keyword evidence="3" id="KW-1185">Reference proteome</keyword>
<evidence type="ECO:0000313" key="3">
    <source>
        <dbReference type="Proteomes" id="UP001362999"/>
    </source>
</evidence>
<feature type="compositionally biased region" description="Low complexity" evidence="1">
    <location>
        <begin position="180"/>
        <end position="190"/>
    </location>
</feature>